<dbReference type="Pfam" id="PF00342">
    <property type="entry name" value="PGI"/>
    <property type="match status" value="1"/>
</dbReference>
<evidence type="ECO:0000313" key="1">
    <source>
        <dbReference type="EMBL" id="BAH51121.1"/>
    </source>
</evidence>
<dbReference type="Gene3D" id="3.40.50.10490">
    <property type="entry name" value="Glucose-6-phosphate isomerase like protein, domain 1"/>
    <property type="match status" value="1"/>
</dbReference>
<keyword evidence="1" id="KW-0413">Isomerase</keyword>
<reference evidence="1 2" key="1">
    <citation type="submission" date="2009-03" db="EMBL/GenBank/DDBJ databases">
        <title>Comparison of the complete genome sequences of Rhodococcus erythropolis PR4 and Rhodococcus opacus B4.</title>
        <authorList>
            <person name="Takarada H."/>
            <person name="Sekine M."/>
            <person name="Hosoyama A."/>
            <person name="Yamada R."/>
            <person name="Fujisawa T."/>
            <person name="Omata S."/>
            <person name="Shimizu A."/>
            <person name="Tsukatani N."/>
            <person name="Tanikawa S."/>
            <person name="Fujita N."/>
            <person name="Harayama S."/>
        </authorList>
    </citation>
    <scope>NUCLEOTIDE SEQUENCE [LARGE SCALE GENOMIC DNA]</scope>
    <source>
        <strain evidence="1 2">B4</strain>
    </source>
</reference>
<sequence length="68" mass="7488">MDKGARPGERPTASLESNAPVLLALLGFWYANFFDAETRAVLPYANDLLPCPRTCSNSRWNRTASPCS</sequence>
<dbReference type="InterPro" id="IPR046348">
    <property type="entry name" value="SIS_dom_sf"/>
</dbReference>
<dbReference type="HOGENOM" id="CLU_2791255_0_0_11"/>
<gene>
    <name evidence="1" type="ordered locus">ROP_28740</name>
</gene>
<dbReference type="AlphaFoldDB" id="C1B5J5"/>
<protein>
    <submittedName>
        <fullName evidence="1">Glucose-6-phosphate isomerase</fullName>
    </submittedName>
</protein>
<evidence type="ECO:0000313" key="2">
    <source>
        <dbReference type="Proteomes" id="UP000002212"/>
    </source>
</evidence>
<dbReference type="EMBL" id="AP011115">
    <property type="protein sequence ID" value="BAH51121.1"/>
    <property type="molecule type" value="Genomic_DNA"/>
</dbReference>
<proteinExistence type="predicted"/>
<dbReference type="GO" id="GO:0006094">
    <property type="term" value="P:gluconeogenesis"/>
    <property type="evidence" value="ECO:0007669"/>
    <property type="project" value="InterPro"/>
</dbReference>
<dbReference type="SUPFAM" id="SSF53697">
    <property type="entry name" value="SIS domain"/>
    <property type="match status" value="1"/>
</dbReference>
<dbReference type="GO" id="GO:0004347">
    <property type="term" value="F:glucose-6-phosphate isomerase activity"/>
    <property type="evidence" value="ECO:0007669"/>
    <property type="project" value="InterPro"/>
</dbReference>
<dbReference type="STRING" id="632772.ROP_28740"/>
<dbReference type="KEGG" id="rop:ROP_28740"/>
<dbReference type="PATRIC" id="fig|632772.20.peg.3002"/>
<dbReference type="Proteomes" id="UP000002212">
    <property type="component" value="Chromosome"/>
</dbReference>
<dbReference type="GO" id="GO:0006096">
    <property type="term" value="P:glycolytic process"/>
    <property type="evidence" value="ECO:0007669"/>
    <property type="project" value="InterPro"/>
</dbReference>
<organism evidence="1 2">
    <name type="scientific">Rhodococcus opacus (strain B4)</name>
    <dbReference type="NCBI Taxonomy" id="632772"/>
    <lineage>
        <taxon>Bacteria</taxon>
        <taxon>Bacillati</taxon>
        <taxon>Actinomycetota</taxon>
        <taxon>Actinomycetes</taxon>
        <taxon>Mycobacteriales</taxon>
        <taxon>Nocardiaceae</taxon>
        <taxon>Rhodococcus</taxon>
    </lineage>
</organism>
<dbReference type="InterPro" id="IPR001672">
    <property type="entry name" value="G6P_Isomerase"/>
</dbReference>
<dbReference type="GO" id="GO:0097367">
    <property type="term" value="F:carbohydrate derivative binding"/>
    <property type="evidence" value="ECO:0007669"/>
    <property type="project" value="InterPro"/>
</dbReference>
<accession>C1B5J5</accession>
<name>C1B5J5_RHOOB</name>